<sequence>MSSWWDKYLAPGDIRARNVQPESPSPSQSSNETTSTPEIPTRISASHRARRQNALLFGGLAFTFLSGVITRRALRRKHLATYPSLTSTKSGNVQIPHFAQSNSPPKAEGGLDAAEALFIATLTTTSLFMTATGAFMKYFDIADVEDLREFVRKGVGQDIYGGDRDAEADREIEAWMAEVLARKDGVGNLKESIVEKMAELEAKEKKSKGEEGGVLERVKQMQKEKGDR</sequence>
<feature type="region of interest" description="Disordered" evidence="5">
    <location>
        <begin position="15"/>
        <end position="45"/>
    </location>
</feature>
<evidence type="ECO:0000313" key="6">
    <source>
        <dbReference type="EMBL" id="CAK3785174.1"/>
    </source>
</evidence>
<keyword evidence="3 4" id="KW-0472">Membrane</keyword>
<dbReference type="EMBL" id="CAVMBE010000002">
    <property type="protein sequence ID" value="CAK3785174.1"/>
    <property type="molecule type" value="Genomic_DNA"/>
</dbReference>
<keyword evidence="2 4" id="KW-1133">Transmembrane helix</keyword>
<evidence type="ECO:0000256" key="1">
    <source>
        <dbReference type="ARBA" id="ARBA00022692"/>
    </source>
</evidence>
<evidence type="ECO:0000256" key="3">
    <source>
        <dbReference type="ARBA" id="ARBA00023136"/>
    </source>
</evidence>
<evidence type="ECO:0000256" key="2">
    <source>
        <dbReference type="ARBA" id="ARBA00022989"/>
    </source>
</evidence>
<gene>
    <name evidence="4" type="primary">AIM11</name>
    <name evidence="6" type="ORF">LECACI_7A000623</name>
</gene>
<organism evidence="6 7">
    <name type="scientific">Lecanosticta acicola</name>
    <dbReference type="NCBI Taxonomy" id="111012"/>
    <lineage>
        <taxon>Eukaryota</taxon>
        <taxon>Fungi</taxon>
        <taxon>Dikarya</taxon>
        <taxon>Ascomycota</taxon>
        <taxon>Pezizomycotina</taxon>
        <taxon>Dothideomycetes</taxon>
        <taxon>Dothideomycetidae</taxon>
        <taxon>Mycosphaerellales</taxon>
        <taxon>Mycosphaerellaceae</taxon>
        <taxon>Lecanosticta</taxon>
    </lineage>
</organism>
<feature type="transmembrane region" description="Helical" evidence="4">
    <location>
        <begin position="54"/>
        <end position="74"/>
    </location>
</feature>
<feature type="region of interest" description="Disordered" evidence="5">
    <location>
        <begin position="202"/>
        <end position="228"/>
    </location>
</feature>
<evidence type="ECO:0000256" key="4">
    <source>
        <dbReference type="RuleBase" id="RU367098"/>
    </source>
</evidence>
<dbReference type="PANTHER" id="PTHR39136:SF1">
    <property type="entry name" value="ALTERED INHERITANCE OF MITOCHONDRIA PROTEIN 11"/>
    <property type="match status" value="1"/>
</dbReference>
<dbReference type="GO" id="GO:0016020">
    <property type="term" value="C:membrane"/>
    <property type="evidence" value="ECO:0007669"/>
    <property type="project" value="UniProtKB-SubCell"/>
</dbReference>
<reference evidence="6" key="1">
    <citation type="submission" date="2023-11" db="EMBL/GenBank/DDBJ databases">
        <authorList>
            <person name="Alioto T."/>
            <person name="Alioto T."/>
            <person name="Gomez Garrido J."/>
        </authorList>
    </citation>
    <scope>NUCLEOTIDE SEQUENCE</scope>
</reference>
<evidence type="ECO:0000313" key="7">
    <source>
        <dbReference type="Proteomes" id="UP001296104"/>
    </source>
</evidence>
<dbReference type="AlphaFoldDB" id="A0AAI8W1F0"/>
<proteinExistence type="inferred from homology"/>
<keyword evidence="1 4" id="KW-0812">Transmembrane</keyword>
<dbReference type="Proteomes" id="UP001296104">
    <property type="component" value="Unassembled WGS sequence"/>
</dbReference>
<dbReference type="InterPro" id="IPR038814">
    <property type="entry name" value="AIM11"/>
</dbReference>
<accession>A0AAI8W1F0</accession>
<comment type="similarity">
    <text evidence="4">Belongs to the AIM11 family.</text>
</comment>
<dbReference type="PANTHER" id="PTHR39136">
    <property type="entry name" value="ALTERED INHERITANCE OF MITOCHONDRIA PROTEIN 11"/>
    <property type="match status" value="1"/>
</dbReference>
<feature type="compositionally biased region" description="Low complexity" evidence="5">
    <location>
        <begin position="20"/>
        <end position="38"/>
    </location>
</feature>
<name>A0AAI8W1F0_9PEZI</name>
<keyword evidence="7" id="KW-1185">Reference proteome</keyword>
<dbReference type="GO" id="GO:0005739">
    <property type="term" value="C:mitochondrion"/>
    <property type="evidence" value="ECO:0007669"/>
    <property type="project" value="TreeGrafter"/>
</dbReference>
<protein>
    <recommendedName>
        <fullName evidence="4">Altered inheritance of mitochondria protein 11</fullName>
    </recommendedName>
</protein>
<comment type="subcellular location">
    <subcellularLocation>
        <location evidence="4">Membrane</location>
        <topology evidence="4">Multi-pass membrane protein</topology>
    </subcellularLocation>
</comment>
<evidence type="ECO:0000256" key="5">
    <source>
        <dbReference type="SAM" id="MobiDB-lite"/>
    </source>
</evidence>
<comment type="caution">
    <text evidence="6">The sequence shown here is derived from an EMBL/GenBank/DDBJ whole genome shotgun (WGS) entry which is preliminary data.</text>
</comment>